<dbReference type="CDD" id="cd09487">
    <property type="entry name" value="SAM_superfamily"/>
    <property type="match status" value="1"/>
</dbReference>
<evidence type="ECO:0000313" key="4">
    <source>
        <dbReference type="Proteomes" id="UP000230233"/>
    </source>
</evidence>
<dbReference type="SMART" id="SM00454">
    <property type="entry name" value="SAM"/>
    <property type="match status" value="1"/>
</dbReference>
<proteinExistence type="predicted"/>
<gene>
    <name evidence="3" type="primary">Cni-C05D10.4</name>
    <name evidence="3" type="synonym">Cnig_chr_III.g8979</name>
    <name evidence="3" type="ORF">B9Z55_008979</name>
</gene>
<dbReference type="EMBL" id="PDUG01000003">
    <property type="protein sequence ID" value="PIC41627.1"/>
    <property type="molecule type" value="Genomic_DNA"/>
</dbReference>
<accession>A0A2G5UPY7</accession>
<dbReference type="SUPFAM" id="SSF47769">
    <property type="entry name" value="SAM/Pointed domain"/>
    <property type="match status" value="1"/>
</dbReference>
<dbReference type="PROSITE" id="PS50105">
    <property type="entry name" value="SAM_DOMAIN"/>
    <property type="match status" value="1"/>
</dbReference>
<feature type="compositionally biased region" description="Basic residues" evidence="1">
    <location>
        <begin position="13"/>
        <end position="22"/>
    </location>
</feature>
<reference evidence="4" key="1">
    <citation type="submission" date="2017-10" db="EMBL/GenBank/DDBJ databases">
        <title>Rapid genome shrinkage in a self-fertile nematode reveals novel sperm competition proteins.</title>
        <authorList>
            <person name="Yin D."/>
            <person name="Schwarz E.M."/>
            <person name="Thomas C.G."/>
            <person name="Felde R.L."/>
            <person name="Korf I.F."/>
            <person name="Cutter A.D."/>
            <person name="Schartner C.M."/>
            <person name="Ralston E.J."/>
            <person name="Meyer B.J."/>
            <person name="Haag E.S."/>
        </authorList>
    </citation>
    <scope>NUCLEOTIDE SEQUENCE [LARGE SCALE GENOMIC DNA]</scope>
    <source>
        <strain evidence="4">JU1422</strain>
    </source>
</reference>
<dbReference type="Gene3D" id="1.10.150.50">
    <property type="entry name" value="Transcription Factor, Ets-1"/>
    <property type="match status" value="1"/>
</dbReference>
<evidence type="ECO:0000259" key="2">
    <source>
        <dbReference type="PROSITE" id="PS50105"/>
    </source>
</evidence>
<dbReference type="InterPro" id="IPR001660">
    <property type="entry name" value="SAM"/>
</dbReference>
<feature type="compositionally biased region" description="Pro residues" evidence="1">
    <location>
        <begin position="131"/>
        <end position="140"/>
    </location>
</feature>
<feature type="compositionally biased region" description="Polar residues" evidence="1">
    <location>
        <begin position="1"/>
        <end position="10"/>
    </location>
</feature>
<dbReference type="Proteomes" id="UP000230233">
    <property type="component" value="Chromosome III"/>
</dbReference>
<dbReference type="OrthoDB" id="5917777at2759"/>
<evidence type="ECO:0000256" key="1">
    <source>
        <dbReference type="SAM" id="MobiDB-lite"/>
    </source>
</evidence>
<comment type="caution">
    <text evidence="3">The sequence shown here is derived from an EMBL/GenBank/DDBJ whole genome shotgun (WGS) entry which is preliminary data.</text>
</comment>
<protein>
    <recommendedName>
        <fullName evidence="2">SAM domain-containing protein</fullName>
    </recommendedName>
</protein>
<feature type="compositionally biased region" description="Low complexity" evidence="1">
    <location>
        <begin position="253"/>
        <end position="274"/>
    </location>
</feature>
<feature type="region of interest" description="Disordered" evidence="1">
    <location>
        <begin position="1"/>
        <end position="33"/>
    </location>
</feature>
<dbReference type="Pfam" id="PF07647">
    <property type="entry name" value="SAM_2"/>
    <property type="match status" value="1"/>
</dbReference>
<feature type="compositionally biased region" description="Low complexity" evidence="1">
    <location>
        <begin position="147"/>
        <end position="158"/>
    </location>
</feature>
<keyword evidence="4" id="KW-1185">Reference proteome</keyword>
<sequence>MIEQRWPTTRNSSSHHHPHHLNSPHVFTNSHPSYRSHSIDAVVNRSSSAYFQHPHHRPSYPSRNHPDYPICGVSPARHLSYNHFYNQSSAEIEEMLRTRQFPEIAGIYASDEQPSLRRFTRYNQSINQKSVPPPAPPNPPKMDKDNNNGSSRGSIFSKSSKKPLFFMGNWTFRERNKSARPSISEALREERPQSMNLSDIRTNIRSKSGEVLGPRNQPGVLNSEFPRNIETRVPVKIERSSMVKRKPSNLGGSTEVSISTTSSSPSPSSSSSASVGEFKTTITVDDDHPDVAAILRPKKDMDGNSTLINNNRYSFQSCVQLRKSCPDLDTTTMSNMEQHRVSKKRTRRAKEKMSQAAWKRKEVKEWTLDDVLLWLQYAQMDDVAGLLIGYDLRGEDLLQWNDQTLAQLGVSDPDTRQKLLSELEKIVKNGPETASEDSKNHHKTLFDIVKQTSYDQVLAVETPLTTRDITVTHGRLGCLQITKVNGANLPLKEHDCLLEINERSGEQFKSALMLTKLISDSNGSPIRFVVLRRKTDTIIVEEKQKESSSSGISSSPQTPTE</sequence>
<feature type="region of interest" description="Disordered" evidence="1">
    <location>
        <begin position="238"/>
        <end position="274"/>
    </location>
</feature>
<evidence type="ECO:0000313" key="3">
    <source>
        <dbReference type="EMBL" id="PIC41627.1"/>
    </source>
</evidence>
<name>A0A2G5UPY7_9PELO</name>
<organism evidence="3 4">
    <name type="scientific">Caenorhabditis nigoni</name>
    <dbReference type="NCBI Taxonomy" id="1611254"/>
    <lineage>
        <taxon>Eukaryota</taxon>
        <taxon>Metazoa</taxon>
        <taxon>Ecdysozoa</taxon>
        <taxon>Nematoda</taxon>
        <taxon>Chromadorea</taxon>
        <taxon>Rhabditida</taxon>
        <taxon>Rhabditina</taxon>
        <taxon>Rhabditomorpha</taxon>
        <taxon>Rhabditoidea</taxon>
        <taxon>Rhabditidae</taxon>
        <taxon>Peloderinae</taxon>
        <taxon>Caenorhabditis</taxon>
    </lineage>
</organism>
<feature type="region of interest" description="Disordered" evidence="1">
    <location>
        <begin position="126"/>
        <end position="158"/>
    </location>
</feature>
<feature type="domain" description="SAM" evidence="2">
    <location>
        <begin position="366"/>
        <end position="429"/>
    </location>
</feature>
<dbReference type="AlphaFoldDB" id="A0A2G5UPY7"/>
<dbReference type="InterPro" id="IPR013761">
    <property type="entry name" value="SAM/pointed_sf"/>
</dbReference>
<feature type="region of interest" description="Disordered" evidence="1">
    <location>
        <begin position="541"/>
        <end position="561"/>
    </location>
</feature>